<evidence type="ECO:0000313" key="10">
    <source>
        <dbReference type="Proteomes" id="UP000295008"/>
    </source>
</evidence>
<evidence type="ECO:0000256" key="1">
    <source>
        <dbReference type="ARBA" id="ARBA00022481"/>
    </source>
</evidence>
<comment type="similarity">
    <text evidence="2">Belongs to the methyl-accepting chemotaxis (MCP) protein family.</text>
</comment>
<dbReference type="Gene3D" id="3.30.450.20">
    <property type="entry name" value="PAS domain"/>
    <property type="match status" value="1"/>
</dbReference>
<dbReference type="PROSITE" id="PS50192">
    <property type="entry name" value="T_SNARE"/>
    <property type="match status" value="1"/>
</dbReference>
<dbReference type="Gene3D" id="1.20.120.1530">
    <property type="match status" value="2"/>
</dbReference>
<keyword evidence="5" id="KW-0812">Transmembrane</keyword>
<dbReference type="SMART" id="SM00304">
    <property type="entry name" value="HAMP"/>
    <property type="match status" value="3"/>
</dbReference>
<keyword evidence="1" id="KW-0488">Methylation</keyword>
<dbReference type="SUPFAM" id="SSF55785">
    <property type="entry name" value="PYP-like sensor domain (PAS domain)"/>
    <property type="match status" value="1"/>
</dbReference>
<evidence type="ECO:0000259" key="7">
    <source>
        <dbReference type="PROSITE" id="PS50192"/>
    </source>
</evidence>
<dbReference type="GO" id="GO:0007165">
    <property type="term" value="P:signal transduction"/>
    <property type="evidence" value="ECO:0007669"/>
    <property type="project" value="UniProtKB-KW"/>
</dbReference>
<dbReference type="GO" id="GO:0006935">
    <property type="term" value="P:chemotaxis"/>
    <property type="evidence" value="ECO:0007669"/>
    <property type="project" value="UniProtKB-KW"/>
</dbReference>
<evidence type="ECO:0000259" key="8">
    <source>
        <dbReference type="PROSITE" id="PS50885"/>
    </source>
</evidence>
<keyword evidence="5" id="KW-0472">Membrane</keyword>
<evidence type="ECO:0000313" key="9">
    <source>
        <dbReference type="EMBL" id="TCL76256.1"/>
    </source>
</evidence>
<dbReference type="PANTHER" id="PTHR43531">
    <property type="entry name" value="PROTEIN ICFG"/>
    <property type="match status" value="1"/>
</dbReference>
<dbReference type="Pfam" id="PF18947">
    <property type="entry name" value="HAMP_2"/>
    <property type="match status" value="3"/>
</dbReference>
<dbReference type="PROSITE" id="PS50885">
    <property type="entry name" value="HAMP"/>
    <property type="match status" value="1"/>
</dbReference>
<protein>
    <submittedName>
        <fullName evidence="9">Methyl-accepting chemotaxis protein</fullName>
    </submittedName>
</protein>
<comment type="caution">
    <text evidence="9">The sequence shown here is derived from an EMBL/GenBank/DDBJ whole genome shotgun (WGS) entry which is preliminary data.</text>
</comment>
<dbReference type="SMART" id="SM00283">
    <property type="entry name" value="MA"/>
    <property type="match status" value="1"/>
</dbReference>
<dbReference type="InterPro" id="IPR051310">
    <property type="entry name" value="MCP_chemotaxis"/>
</dbReference>
<dbReference type="RefSeq" id="WP_243662762.1">
    <property type="nucleotide sequence ID" value="NZ_SLUN01000002.1"/>
</dbReference>
<proteinExistence type="inferred from homology"/>
<dbReference type="FunFam" id="1.10.287.950:FF:000001">
    <property type="entry name" value="Methyl-accepting chemotaxis sensory transducer"/>
    <property type="match status" value="1"/>
</dbReference>
<dbReference type="InterPro" id="IPR035965">
    <property type="entry name" value="PAS-like_dom_sf"/>
</dbReference>
<reference evidence="9 10" key="1">
    <citation type="submission" date="2019-03" db="EMBL/GenBank/DDBJ databases">
        <title>Genomic Encyclopedia of Type Strains, Phase IV (KMG-IV): sequencing the most valuable type-strain genomes for metagenomic binning, comparative biology and taxonomic classification.</title>
        <authorList>
            <person name="Goeker M."/>
        </authorList>
    </citation>
    <scope>NUCLEOTIDE SEQUENCE [LARGE SCALE GENOMIC DNA]</scope>
    <source>
        <strain evidence="9 10">LX-B</strain>
    </source>
</reference>
<dbReference type="InterPro" id="IPR004089">
    <property type="entry name" value="MCPsignal_dom"/>
</dbReference>
<evidence type="ECO:0000256" key="3">
    <source>
        <dbReference type="PROSITE-ProRule" id="PRU00284"/>
    </source>
</evidence>
<dbReference type="PROSITE" id="PS50111">
    <property type="entry name" value="CHEMOTAXIS_TRANSDUC_2"/>
    <property type="match status" value="1"/>
</dbReference>
<evidence type="ECO:0000256" key="2">
    <source>
        <dbReference type="ARBA" id="ARBA00029447"/>
    </source>
</evidence>
<organism evidence="9 10">
    <name type="scientific">Hydrogenispora ethanolica</name>
    <dbReference type="NCBI Taxonomy" id="1082276"/>
    <lineage>
        <taxon>Bacteria</taxon>
        <taxon>Bacillati</taxon>
        <taxon>Bacillota</taxon>
        <taxon>Hydrogenispora</taxon>
    </lineage>
</organism>
<dbReference type="Pfam" id="PF00015">
    <property type="entry name" value="MCPsignal"/>
    <property type="match status" value="1"/>
</dbReference>
<sequence>MKWFYELDLRIQYLAGCIVVALLSLVIGTVAAAQWPLPRWLVLLVGLALAAGAGFGIAKLFQKAAEKLKETEFDLRSKNNWYEAIIDAVAFPIHVTDYDMNWIYMNKAFEKLLVARGVIKDRESAYGKPCSQAGADICNTQKCGIKRLQNSRADKAESYFEWCGMSCKQDSSYLRDLNGKVIGYVEIVTDLTSIISVNEYIKTAVEGVAANLKRLADGDLRFDLQLKEADQYSSEVKGEFEGINQGLSQVKTAIEALIADTTMLAEAAVEGDLGKRADVSKHRGDFARVVEGVNNTLDSMMQPLHFAADYIQKMAHGEPLDPIDNRYRGYYGVLMGNLDQVRTALYVLQEETQKLAETAAAGRLEARADVSKLKGGYADILAGFNRVLDAIIEPLNEAGQVLEGLAVNDYTQEMTGSYQGMMKELAERINAVRMMLLSVQDGFIRTAEGDITMLDQYVKIGKLSENDKLIPSMITMSTAIHNLIQEVDGLVKAATAGNLEQRADESKFEGGYRNIISGLNRILDAIVAPIEEASQLLQEMAQGNLCATMQGEYQGSYAVIKDSLNQTVTSLNRILGGISEASDQVASGSKQVSSGSQALSRGATEQASSVEELTSSITQMAAQIKENAVNANQASQLALQAKQSAETGNAHMKEMQKSMAGINEASANISKIIKVIDEIAFQTNILALNAAVEAARAGQHGKGFAVVAEEVRNLAARSASAAKETTALIEGSIKKVEEGTQTADETATALDEIVNSVTKAADLVRNIASASNEQASAIAQINRGIDQVSNVVQTNTATAEESAASSEELSNQAANLKALVSQFRLDNELAAAAEEEPQTGSGWGFGAKDAQDAAAEAAVPAPHREAGSRRPADSLNDKEFGKY</sequence>
<dbReference type="InterPro" id="IPR003660">
    <property type="entry name" value="HAMP_dom"/>
</dbReference>
<dbReference type="CDD" id="cd11386">
    <property type="entry name" value="MCP_signal"/>
    <property type="match status" value="1"/>
</dbReference>
<feature type="region of interest" description="Disordered" evidence="4">
    <location>
        <begin position="586"/>
        <end position="605"/>
    </location>
</feature>
<dbReference type="SUPFAM" id="SSF58104">
    <property type="entry name" value="Methyl-accepting chemotaxis protein (MCP) signaling domain"/>
    <property type="match status" value="1"/>
</dbReference>
<feature type="region of interest" description="Disordered" evidence="4">
    <location>
        <begin position="833"/>
        <end position="883"/>
    </location>
</feature>
<keyword evidence="10" id="KW-1185">Reference proteome</keyword>
<keyword evidence="5" id="KW-1133">Transmembrane helix</keyword>
<evidence type="ECO:0000259" key="6">
    <source>
        <dbReference type="PROSITE" id="PS50111"/>
    </source>
</evidence>
<name>A0A4R1S9V6_HYDET</name>
<dbReference type="AlphaFoldDB" id="A0A4R1S9V6"/>
<dbReference type="PANTHER" id="PTHR43531:SF14">
    <property type="entry name" value="METHYL-ACCEPTING CHEMOTAXIS PROTEIN I-RELATED"/>
    <property type="match status" value="1"/>
</dbReference>
<gene>
    <name evidence="9" type="ORF">EDC14_10029</name>
</gene>
<feature type="compositionally biased region" description="Low complexity" evidence="4">
    <location>
        <begin position="852"/>
        <end position="861"/>
    </location>
</feature>
<evidence type="ECO:0000256" key="4">
    <source>
        <dbReference type="SAM" id="MobiDB-lite"/>
    </source>
</evidence>
<dbReference type="InterPro" id="IPR000727">
    <property type="entry name" value="T_SNARE_dom"/>
</dbReference>
<evidence type="ECO:0000256" key="5">
    <source>
        <dbReference type="SAM" id="Phobius"/>
    </source>
</evidence>
<accession>A0A4R1S9V6</accession>
<dbReference type="Proteomes" id="UP000295008">
    <property type="component" value="Unassembled WGS sequence"/>
</dbReference>
<feature type="transmembrane region" description="Helical" evidence="5">
    <location>
        <begin position="40"/>
        <end position="61"/>
    </location>
</feature>
<dbReference type="GO" id="GO:0016020">
    <property type="term" value="C:membrane"/>
    <property type="evidence" value="ECO:0007669"/>
    <property type="project" value="InterPro"/>
</dbReference>
<feature type="transmembrane region" description="Helical" evidence="5">
    <location>
        <begin position="12"/>
        <end position="34"/>
    </location>
</feature>
<feature type="domain" description="Methyl-accepting transducer" evidence="6">
    <location>
        <begin position="581"/>
        <end position="810"/>
    </location>
</feature>
<dbReference type="Gene3D" id="1.10.287.950">
    <property type="entry name" value="Methyl-accepting chemotaxis protein"/>
    <property type="match status" value="1"/>
</dbReference>
<feature type="compositionally biased region" description="Basic and acidic residues" evidence="4">
    <location>
        <begin position="862"/>
        <end position="883"/>
    </location>
</feature>
<feature type="domain" description="T-SNARE coiled-coil homology" evidence="7">
    <location>
        <begin position="740"/>
        <end position="802"/>
    </location>
</feature>
<dbReference type="EMBL" id="SLUN01000002">
    <property type="protein sequence ID" value="TCL76256.1"/>
    <property type="molecule type" value="Genomic_DNA"/>
</dbReference>
<keyword evidence="3" id="KW-0807">Transducer</keyword>
<feature type="domain" description="HAMP" evidence="8">
    <location>
        <begin position="524"/>
        <end position="576"/>
    </location>
</feature>